<evidence type="ECO:0000313" key="1">
    <source>
        <dbReference type="EMBL" id="KWU49879.1"/>
    </source>
</evidence>
<gene>
    <name evidence="1" type="ORF">AWV77_16135</name>
</gene>
<comment type="caution">
    <text evidence="1">The sequence shown here is derived from an EMBL/GenBank/DDBJ whole genome shotgun (WGS) entry which is preliminary data.</text>
</comment>
<reference evidence="2" key="1">
    <citation type="submission" date="2016-01" db="EMBL/GenBank/DDBJ databases">
        <authorList>
            <person name="Gamez R.M."/>
            <person name="Rodriguez F."/>
            <person name="Bernal J.F."/>
            <person name="Agarwala R."/>
            <person name="Landsman D."/>
            <person name="Marino-Ramirez L."/>
        </authorList>
    </citation>
    <scope>NUCLEOTIDE SEQUENCE [LARGE SCALE GENOMIC DNA]</scope>
    <source>
        <strain evidence="2">Ps006</strain>
    </source>
</reference>
<protein>
    <submittedName>
        <fullName evidence="1">Uncharacterized protein</fullName>
    </submittedName>
</protein>
<dbReference type="EMBL" id="LRMR01000022">
    <property type="protein sequence ID" value="KWU49879.1"/>
    <property type="molecule type" value="Genomic_DNA"/>
</dbReference>
<name>A0A0X7K2J9_9PSED</name>
<dbReference type="AlphaFoldDB" id="A0A0X7K2J9"/>
<sequence length="242" mass="27155">MYPPMLPNEQTMNDLPYAIPCAEAKNQYGAKFYRCTWYSIPRNITQWNAQQQRNVTFSNHVSGKCVRGTCRASNGSGIYGMYGQNLSFSLSIYYYIYESEDGYPIAYRMDSGPNKKGKEVTYAQARTTLQNFLLDHGISNESVKDSIAAYSLDAHATIGSSVDSEPQVEKTPMTKPTKTIDVKEAWCNPQADDDCTINGKKVPKAELKQYLPTVYELEVLNAGGHCEYPICYDKDDNPIGIN</sequence>
<dbReference type="OrthoDB" id="6959686at2"/>
<accession>A0A0X7K2J9</accession>
<organism evidence="1 2">
    <name type="scientific">Pseudomonas palleroniana</name>
    <dbReference type="NCBI Taxonomy" id="191390"/>
    <lineage>
        <taxon>Bacteria</taxon>
        <taxon>Pseudomonadati</taxon>
        <taxon>Pseudomonadota</taxon>
        <taxon>Gammaproteobacteria</taxon>
        <taxon>Pseudomonadales</taxon>
        <taxon>Pseudomonadaceae</taxon>
        <taxon>Pseudomonas</taxon>
    </lineage>
</organism>
<dbReference type="Proteomes" id="UP000067111">
    <property type="component" value="Unassembled WGS sequence"/>
</dbReference>
<evidence type="ECO:0000313" key="2">
    <source>
        <dbReference type="Proteomes" id="UP000067111"/>
    </source>
</evidence>
<proteinExistence type="predicted"/>